<dbReference type="GO" id="GO:0046872">
    <property type="term" value="F:metal ion binding"/>
    <property type="evidence" value="ECO:0007669"/>
    <property type="project" value="UniProtKB-KW"/>
</dbReference>
<reference evidence="5" key="2">
    <citation type="journal article" date="2021" name="PeerJ">
        <title>Extensive microbial diversity within the chicken gut microbiome revealed by metagenomics and culture.</title>
        <authorList>
            <person name="Gilroy R."/>
            <person name="Ravi A."/>
            <person name="Getino M."/>
            <person name="Pursley I."/>
            <person name="Horton D.L."/>
            <person name="Alikhan N.F."/>
            <person name="Baker D."/>
            <person name="Gharbi K."/>
            <person name="Hall N."/>
            <person name="Watson M."/>
            <person name="Adriaenssens E.M."/>
            <person name="Foster-Nyarko E."/>
            <person name="Jarju S."/>
            <person name="Secka A."/>
            <person name="Antonio M."/>
            <person name="Oren A."/>
            <person name="Chaudhuri R.R."/>
            <person name="La Ragione R."/>
            <person name="Hildebrand F."/>
            <person name="Pallen M.J."/>
        </authorList>
    </citation>
    <scope>NUCLEOTIDE SEQUENCE</scope>
    <source>
        <strain evidence="5">ChiGjej2B2-16831</strain>
    </source>
</reference>
<reference evidence="5" key="1">
    <citation type="submission" date="2020-10" db="EMBL/GenBank/DDBJ databases">
        <authorList>
            <person name="Gilroy R."/>
        </authorList>
    </citation>
    <scope>NUCLEOTIDE SEQUENCE</scope>
    <source>
        <strain evidence="5">ChiGjej2B2-16831</strain>
    </source>
</reference>
<dbReference type="Gene3D" id="3.40.1390.30">
    <property type="entry name" value="NIF3 (NGG1p interacting factor 3)-like"/>
    <property type="match status" value="1"/>
</dbReference>
<dbReference type="PANTHER" id="PTHR13799:SF14">
    <property type="entry name" value="GTP CYCLOHYDROLASE 1 TYPE 2 HOMOLOG"/>
    <property type="match status" value="1"/>
</dbReference>
<protein>
    <recommendedName>
        <fullName evidence="2">GTP cyclohydrolase 1 type 2 homolog</fullName>
    </recommendedName>
</protein>
<comment type="similarity">
    <text evidence="1">Belongs to the GTP cyclohydrolase I type 2/NIF3 family.</text>
</comment>
<dbReference type="SUPFAM" id="SSF102705">
    <property type="entry name" value="NIF3 (NGG1p interacting factor 3)-like"/>
    <property type="match status" value="1"/>
</dbReference>
<gene>
    <name evidence="5" type="ORF">IAD24_07115</name>
</gene>
<organism evidence="5 6">
    <name type="scientific">Candidatus Aphodomorpha intestinavium</name>
    <dbReference type="NCBI Taxonomy" id="2840672"/>
    <lineage>
        <taxon>Bacteria</taxon>
        <taxon>Bacillati</taxon>
        <taxon>Bacillota</taxon>
        <taxon>Clostridia</taxon>
        <taxon>Eubacteriales</taxon>
        <taxon>Candidatus Aphodomorpha</taxon>
    </lineage>
</organism>
<evidence type="ECO:0000256" key="2">
    <source>
        <dbReference type="ARBA" id="ARBA00022112"/>
    </source>
</evidence>
<sequence>LDAAPGGVNDALAARLGLTDVRPLPPEGLGRVGTLPEALPLAAFAALAERALGCTALVSGGADAMVRTVALVGGAGGSDIAAAAQAGADAFVTGECRHHQALEARVRGVALLACGHYATERVVLEALIARLQAVENDVQYQVAQAESDPLRRMQEG</sequence>
<evidence type="ECO:0000313" key="6">
    <source>
        <dbReference type="Proteomes" id="UP000824128"/>
    </source>
</evidence>
<feature type="non-terminal residue" evidence="5">
    <location>
        <position position="1"/>
    </location>
</feature>
<name>A0A9D1STT3_9FIRM</name>
<evidence type="ECO:0000256" key="1">
    <source>
        <dbReference type="ARBA" id="ARBA00006964"/>
    </source>
</evidence>
<accession>A0A9D1STT3</accession>
<dbReference type="EMBL" id="DVNZ01000226">
    <property type="protein sequence ID" value="HIU94914.1"/>
    <property type="molecule type" value="Genomic_DNA"/>
</dbReference>
<dbReference type="AlphaFoldDB" id="A0A9D1STT3"/>
<comment type="caution">
    <text evidence="5">The sequence shown here is derived from an EMBL/GenBank/DDBJ whole genome shotgun (WGS) entry which is preliminary data.</text>
</comment>
<dbReference type="Proteomes" id="UP000824128">
    <property type="component" value="Unassembled WGS sequence"/>
</dbReference>
<dbReference type="GO" id="GO:0005737">
    <property type="term" value="C:cytoplasm"/>
    <property type="evidence" value="ECO:0007669"/>
    <property type="project" value="TreeGrafter"/>
</dbReference>
<feature type="binding site" evidence="4">
    <location>
        <position position="120"/>
    </location>
    <ligand>
        <name>a divalent metal cation</name>
        <dbReference type="ChEBI" id="CHEBI:60240"/>
        <label>1</label>
    </ligand>
</feature>
<feature type="binding site" evidence="4">
    <location>
        <position position="116"/>
    </location>
    <ligand>
        <name>a divalent metal cation</name>
        <dbReference type="ChEBI" id="CHEBI:60240"/>
        <label>1</label>
    </ligand>
</feature>
<dbReference type="PANTHER" id="PTHR13799">
    <property type="entry name" value="NGG1 INTERACTING FACTOR 3"/>
    <property type="match status" value="1"/>
</dbReference>
<proteinExistence type="inferred from homology"/>
<evidence type="ECO:0000313" key="5">
    <source>
        <dbReference type="EMBL" id="HIU94914.1"/>
    </source>
</evidence>
<dbReference type="Pfam" id="PF01784">
    <property type="entry name" value="DUF34_NIF3"/>
    <property type="match status" value="1"/>
</dbReference>
<evidence type="ECO:0000256" key="3">
    <source>
        <dbReference type="ARBA" id="ARBA00022723"/>
    </source>
</evidence>
<evidence type="ECO:0000256" key="4">
    <source>
        <dbReference type="PIRSR" id="PIRSR602678-1"/>
    </source>
</evidence>
<keyword evidence="3 4" id="KW-0479">Metal-binding</keyword>
<dbReference type="InterPro" id="IPR036069">
    <property type="entry name" value="DUF34/NIF3_sf"/>
</dbReference>
<feature type="binding site" evidence="4">
    <location>
        <position position="2"/>
    </location>
    <ligand>
        <name>a divalent metal cation</name>
        <dbReference type="ChEBI" id="CHEBI:60240"/>
        <label>1</label>
    </ligand>
</feature>
<dbReference type="InterPro" id="IPR002678">
    <property type="entry name" value="DUF34/NIF3"/>
</dbReference>